<evidence type="ECO:0000313" key="1">
    <source>
        <dbReference type="EMBL" id="MBO2009172.1"/>
    </source>
</evidence>
<accession>A0ABS3QDB3</accession>
<dbReference type="Proteomes" id="UP000664369">
    <property type="component" value="Unassembled WGS sequence"/>
</dbReference>
<sequence>MALPDINITKATGGLGRQQPTSDGISALITQGVAIAGKLALGTVYELRSIQAAEAIGITATATNFTKTYRHISEFFRQSPGAVLLFMAVARTVPMADICDRTLAGGAKTLLTNANGRVKQLAVVLNPASGYTPVVTGGLDADVLTAVAKAQALAAEEFLQHRPVAVLLGGHSLQADLSTAPDLRALNSEYVAVVAGTDHGNAPGEPAIGTALGATSAAGVNESIAWVQKFNLTGDGSFLNAGLTNGKALSELLPGDLGNVADKGFIVVRQHAGIDGFYFSDSPTCTVASSDYAYLENVRTTNKAAIITRTALLPALNGPLPVNADGTLVAQAIGELQGKVVAALTAGLQQTGEASALGVYIDPAQNVVSTSQLAVRVRLVPVGVGRQINVSLGLAAKIS</sequence>
<comment type="caution">
    <text evidence="1">The sequence shown here is derived from an EMBL/GenBank/DDBJ whole genome shotgun (WGS) entry which is preliminary data.</text>
</comment>
<reference evidence="1 2" key="1">
    <citation type="submission" date="2021-03" db="EMBL/GenBank/DDBJ databases">
        <authorList>
            <person name="Kim M.K."/>
        </authorList>
    </citation>
    <scope>NUCLEOTIDE SEQUENCE [LARGE SCALE GENOMIC DNA]</scope>
    <source>
        <strain evidence="1 2">BT442</strain>
    </source>
</reference>
<keyword evidence="2" id="KW-1185">Reference proteome</keyword>
<dbReference type="EMBL" id="JAGETZ010000003">
    <property type="protein sequence ID" value="MBO2009172.1"/>
    <property type="molecule type" value="Genomic_DNA"/>
</dbReference>
<proteinExistence type="predicted"/>
<dbReference type="Pfam" id="PF10758">
    <property type="entry name" value="DUF2586"/>
    <property type="match status" value="1"/>
</dbReference>
<evidence type="ECO:0008006" key="3">
    <source>
        <dbReference type="Google" id="ProtNLM"/>
    </source>
</evidence>
<gene>
    <name evidence="1" type="ORF">J4E00_08915</name>
</gene>
<dbReference type="InterPro" id="IPR019694">
    <property type="entry name" value="Phage_HP1_Orf23"/>
</dbReference>
<organism evidence="1 2">
    <name type="scientific">Hymenobacter negativus</name>
    <dbReference type="NCBI Taxonomy" id="2795026"/>
    <lineage>
        <taxon>Bacteria</taxon>
        <taxon>Pseudomonadati</taxon>
        <taxon>Bacteroidota</taxon>
        <taxon>Cytophagia</taxon>
        <taxon>Cytophagales</taxon>
        <taxon>Hymenobacteraceae</taxon>
        <taxon>Hymenobacter</taxon>
    </lineage>
</organism>
<dbReference type="RefSeq" id="WP_208174791.1">
    <property type="nucleotide sequence ID" value="NZ_JAGETZ010000003.1"/>
</dbReference>
<evidence type="ECO:0000313" key="2">
    <source>
        <dbReference type="Proteomes" id="UP000664369"/>
    </source>
</evidence>
<protein>
    <recommendedName>
        <fullName evidence="3">DUF2586 family protein</fullName>
    </recommendedName>
</protein>
<name>A0ABS3QDB3_9BACT</name>